<protein>
    <recommendedName>
        <fullName evidence="3">Peptidase M1 membrane alanine aminopeptidase domain-containing protein</fullName>
    </recommendedName>
</protein>
<dbReference type="Pfam" id="PF01433">
    <property type="entry name" value="Peptidase_M1"/>
    <property type="match status" value="1"/>
</dbReference>
<keyword evidence="2" id="KW-0862">Zinc</keyword>
<dbReference type="AlphaFoldDB" id="A0A3B7MQD3"/>
<proteinExistence type="predicted"/>
<feature type="active site" description="Proton acceptor" evidence="1">
    <location>
        <position position="58"/>
    </location>
</feature>
<dbReference type="Gene3D" id="1.10.390.10">
    <property type="entry name" value="Neutral Protease Domain 2"/>
    <property type="match status" value="1"/>
</dbReference>
<sequence length="621" mass="71113">MTKDAIHFRSRLIGEYPYNVVSVVETNTGFDGGMEYPTITNIGPVKDTQTLDFVIEHEVGHNWFYGILANNERDHPWMDEGINSYYGNRYKEWKYPNKPARGWFESKIPEDQTALILAALAKEKKDQPINTPSAAFTEDNYAVIAYAKAASWMKQLEQTIGQPAFDAAMQQYYQQWKFKHPAPEDFQRLMQQQTGKDLSASFRLLDTTGVLPGGYTGPKKIRPAFLFSMKDYEKVNYVNFLPAIGYNMYDKFMLGLVLHNISMPSHNFQFIAVPVYATGSKQINGIGNISYTWHPNKHFQSIELGLTGARFSTLEGTDSNATKVFGGFHKVVPSLRFTFKNKSLLSTVEKWIEWKTYLIGEKGFKYVTDSDDSMTYPAPGVTRNRYLNQLTFNITDYRKLYPYDVQIQLQQGDGFYRANATGYYFFNYAKGGGMQVRLFAAKFGYIGGKTSEKLGRTFLYQPKLTAVRGDEDYTYSNYFIGRSEFDGAASQQIMMRDGGLKLRTDLFAGLQGRSDNWVASANFNTTLPQKLFPVKLPIRIFLDLGTYAEAWKKDAETSRFLYVAGLQLTLFKDLLNVYAPLFYSKEFRDNLKTTPEVNTFGKRLSFSFDIQRFNLRKIIGH</sequence>
<dbReference type="InterPro" id="IPR027268">
    <property type="entry name" value="Peptidase_M4/M1_CTD_sf"/>
</dbReference>
<evidence type="ECO:0000256" key="2">
    <source>
        <dbReference type="PIRSR" id="PIRSR634015-3"/>
    </source>
</evidence>
<dbReference type="KEGG" id="pseg:D3H65_14880"/>
<evidence type="ECO:0000313" key="5">
    <source>
        <dbReference type="Proteomes" id="UP000263900"/>
    </source>
</evidence>
<dbReference type="GO" id="GO:0008237">
    <property type="term" value="F:metallopeptidase activity"/>
    <property type="evidence" value="ECO:0007669"/>
    <property type="project" value="InterPro"/>
</dbReference>
<feature type="binding site" evidence="2">
    <location>
        <position position="80"/>
    </location>
    <ligand>
        <name>Zn(2+)</name>
        <dbReference type="ChEBI" id="CHEBI:29105"/>
        <note>catalytic</note>
    </ligand>
</feature>
<accession>A0A3B7MQD3</accession>
<keyword evidence="5" id="KW-1185">Reference proteome</keyword>
<dbReference type="PANTHER" id="PTHR45726">
    <property type="entry name" value="LEUKOTRIENE A-4 HYDROLASE"/>
    <property type="match status" value="1"/>
</dbReference>
<feature type="binding site" evidence="2">
    <location>
        <position position="57"/>
    </location>
    <ligand>
        <name>Zn(2+)</name>
        <dbReference type="ChEBI" id="CHEBI:29105"/>
        <note>catalytic</note>
    </ligand>
</feature>
<feature type="binding site" evidence="2">
    <location>
        <position position="61"/>
    </location>
    <ligand>
        <name>Zn(2+)</name>
        <dbReference type="ChEBI" id="CHEBI:29105"/>
        <note>catalytic</note>
    </ligand>
</feature>
<evidence type="ECO:0000256" key="1">
    <source>
        <dbReference type="PIRSR" id="PIRSR634015-1"/>
    </source>
</evidence>
<feature type="active site" description="Proton donor" evidence="1">
    <location>
        <position position="146"/>
    </location>
</feature>
<comment type="cofactor">
    <cofactor evidence="2">
        <name>Zn(2+)</name>
        <dbReference type="ChEBI" id="CHEBI:29105"/>
    </cofactor>
    <text evidence="2">Binds 1 zinc ion per subunit.</text>
</comment>
<dbReference type="EMBL" id="CP032157">
    <property type="protein sequence ID" value="AXY75186.1"/>
    <property type="molecule type" value="Genomic_DNA"/>
</dbReference>
<reference evidence="4 5" key="1">
    <citation type="submission" date="2018-09" db="EMBL/GenBank/DDBJ databases">
        <title>Genome sequencing of strain 6GH32-13.</title>
        <authorList>
            <person name="Weon H.-Y."/>
            <person name="Heo J."/>
            <person name="Kwon S.-W."/>
        </authorList>
    </citation>
    <scope>NUCLEOTIDE SEQUENCE [LARGE SCALE GENOMIC DNA]</scope>
    <source>
        <strain evidence="4 5">5GH32-13</strain>
    </source>
</reference>
<gene>
    <name evidence="4" type="ORF">D3H65_14880</name>
</gene>
<dbReference type="GO" id="GO:0008270">
    <property type="term" value="F:zinc ion binding"/>
    <property type="evidence" value="ECO:0007669"/>
    <property type="project" value="InterPro"/>
</dbReference>
<dbReference type="InterPro" id="IPR034015">
    <property type="entry name" value="M1_LTA4H"/>
</dbReference>
<dbReference type="SUPFAM" id="SSF55486">
    <property type="entry name" value="Metalloproteases ('zincins'), catalytic domain"/>
    <property type="match status" value="1"/>
</dbReference>
<name>A0A3B7MQD3_9BACT</name>
<dbReference type="Proteomes" id="UP000263900">
    <property type="component" value="Chromosome"/>
</dbReference>
<feature type="domain" description="Peptidase M1 membrane alanine aminopeptidase" evidence="3">
    <location>
        <begin position="45"/>
        <end position="200"/>
    </location>
</feature>
<evidence type="ECO:0000259" key="3">
    <source>
        <dbReference type="Pfam" id="PF01433"/>
    </source>
</evidence>
<organism evidence="4 5">
    <name type="scientific">Paraflavitalea soli</name>
    <dbReference type="NCBI Taxonomy" id="2315862"/>
    <lineage>
        <taxon>Bacteria</taxon>
        <taxon>Pseudomonadati</taxon>
        <taxon>Bacteroidota</taxon>
        <taxon>Chitinophagia</taxon>
        <taxon>Chitinophagales</taxon>
        <taxon>Chitinophagaceae</taxon>
        <taxon>Paraflavitalea</taxon>
    </lineage>
</organism>
<dbReference type="PANTHER" id="PTHR45726:SF3">
    <property type="entry name" value="LEUKOTRIENE A-4 HYDROLASE"/>
    <property type="match status" value="1"/>
</dbReference>
<keyword evidence="2" id="KW-0479">Metal-binding</keyword>
<dbReference type="OrthoDB" id="9814383at2"/>
<evidence type="ECO:0000313" key="4">
    <source>
        <dbReference type="EMBL" id="AXY75186.1"/>
    </source>
</evidence>
<dbReference type="InterPro" id="IPR014782">
    <property type="entry name" value="Peptidase_M1_dom"/>
</dbReference>